<dbReference type="PROSITE" id="PS50297">
    <property type="entry name" value="ANK_REP_REGION"/>
    <property type="match status" value="2"/>
</dbReference>
<feature type="compositionally biased region" description="Polar residues" evidence="4">
    <location>
        <begin position="584"/>
        <end position="596"/>
    </location>
</feature>
<feature type="compositionally biased region" description="Low complexity" evidence="4">
    <location>
        <begin position="754"/>
        <end position="768"/>
    </location>
</feature>
<evidence type="ECO:0000256" key="2">
    <source>
        <dbReference type="ARBA" id="ARBA00023043"/>
    </source>
</evidence>
<name>A0A409XX33_9AGAR</name>
<dbReference type="STRING" id="231916.A0A409XX33"/>
<accession>A0A409XX33</accession>
<evidence type="ECO:0000256" key="4">
    <source>
        <dbReference type="SAM" id="MobiDB-lite"/>
    </source>
</evidence>
<feature type="compositionally biased region" description="Low complexity" evidence="4">
    <location>
        <begin position="357"/>
        <end position="368"/>
    </location>
</feature>
<feature type="compositionally biased region" description="Polar residues" evidence="4">
    <location>
        <begin position="181"/>
        <end position="196"/>
    </location>
</feature>
<feature type="compositionally biased region" description="Acidic residues" evidence="4">
    <location>
        <begin position="626"/>
        <end position="637"/>
    </location>
</feature>
<gene>
    <name evidence="5" type="ORF">CVT26_008171</name>
</gene>
<dbReference type="InParanoid" id="A0A409XX33"/>
<dbReference type="Gene3D" id="1.25.40.20">
    <property type="entry name" value="Ankyrin repeat-containing domain"/>
    <property type="match status" value="1"/>
</dbReference>
<dbReference type="SMART" id="SM00248">
    <property type="entry name" value="ANK"/>
    <property type="match status" value="5"/>
</dbReference>
<dbReference type="OrthoDB" id="194358at2759"/>
<feature type="region of interest" description="Disordered" evidence="4">
    <location>
        <begin position="175"/>
        <end position="201"/>
    </location>
</feature>
<evidence type="ECO:0000256" key="3">
    <source>
        <dbReference type="PROSITE-ProRule" id="PRU00023"/>
    </source>
</evidence>
<keyword evidence="6" id="KW-1185">Reference proteome</keyword>
<proteinExistence type="predicted"/>
<feature type="region of interest" description="Disordered" evidence="4">
    <location>
        <begin position="907"/>
        <end position="1024"/>
    </location>
</feature>
<feature type="region of interest" description="Disordered" evidence="4">
    <location>
        <begin position="334"/>
        <end position="768"/>
    </location>
</feature>
<feature type="repeat" description="ANK" evidence="3">
    <location>
        <begin position="54"/>
        <end position="86"/>
    </location>
</feature>
<dbReference type="PANTHER" id="PTHR24173:SF74">
    <property type="entry name" value="ANKYRIN REPEAT DOMAIN-CONTAINING PROTEIN 16"/>
    <property type="match status" value="1"/>
</dbReference>
<dbReference type="PANTHER" id="PTHR24173">
    <property type="entry name" value="ANKYRIN REPEAT CONTAINING"/>
    <property type="match status" value="1"/>
</dbReference>
<reference evidence="5 6" key="1">
    <citation type="journal article" date="2018" name="Evol. Lett.">
        <title>Horizontal gene cluster transfer increased hallucinogenic mushroom diversity.</title>
        <authorList>
            <person name="Reynolds H.T."/>
            <person name="Vijayakumar V."/>
            <person name="Gluck-Thaler E."/>
            <person name="Korotkin H.B."/>
            <person name="Matheny P.B."/>
            <person name="Slot J.C."/>
        </authorList>
    </citation>
    <scope>NUCLEOTIDE SEQUENCE [LARGE SCALE GENOMIC DNA]</scope>
    <source>
        <strain evidence="5 6">SRW20</strain>
    </source>
</reference>
<evidence type="ECO:0000313" key="6">
    <source>
        <dbReference type="Proteomes" id="UP000284706"/>
    </source>
</evidence>
<dbReference type="InterPro" id="IPR036770">
    <property type="entry name" value="Ankyrin_rpt-contain_sf"/>
</dbReference>
<feature type="compositionally biased region" description="Polar residues" evidence="4">
    <location>
        <begin position="344"/>
        <end position="356"/>
    </location>
</feature>
<sequence length="1118" mass="119366">MPVPMRSTFQKAEAKYNVTTEFPSLGLHSAAATGNVGLVEYALNNGQPINSVLDGVLPLHAACAGGNVQVVKLLIDHGADVNAPRLPRKYSNDKNRDSSAPIVGTSGSTPLHFAAANGNTEVVSLLLLHGAHADRPDKHGVTPEMLALENGWVECAKVLRDWINNKDRDLREREGILGRATPSTSGQAYPDPSSSTGRRRLHVKQSIDTALNLLKAPDCAPKAAQTSHTSTPPASPIKPPGEYTFYPTTSDSPVEYTSRRPSLPQVLQPAESSSRIRKPSAASSTVEQPKQRRPRSAGTGADRTPEQEQIYPVYGRGGSGRKLGSKYSLLNIFKKGQPGEGTEGAQNSSENASSIDVSSSVPTPGSTSLQTAASPPGQVSAIDLSQPSTLPSAPSRLSSKHRGSDASTRGIGRLVSSQSAASNPPPLPRKPSGNLRTPPRQNAPLAVELHLALAQQQQQQRNQPPTDAPDEETDRFKLASPPARFNAILSSGHNRHRSSSSTSMPVESRGFQDDGNVPSPPISQDESGKPSPSPRPGILRAHNRSPSVGQGGSPVPRTLRFDSSSSNQDSDRRTRDSPRSVPSQLRSYNSAGSLTKLSIEHKAGQSDDGSPVSDIGVEAPSRDEEAVVVDDDGDQEENYGQPIVREDRDHLVGNPDDGLPSVLLQRQRGQSFTSSSESSLSPILSNDNAEDATSSALKDDFPFSINRAPPDEQIGEATSSPAFLNVPVPSDTRGRGDSLSSESTSDSRGNMPMSLSNTSGSGTSVTVASPGLSDNLMLPYDPYKREPVISASELPMDHPKKHVPPPLPIHNLNNLNERRAHSPLDIDISTISSHAQAEALVERARQEVLEMANSQEATAQPGSLGRTPLSARLAAYGESLALEKKLREQKEAETAWKDREHEAAFSQLSSGIMSGRGPASLPKQKSREGVERQLSLENRPNSAKRRIKDPRRPSTADGPSSSPATGFFAPRTPSHQSSRSASTSNHSTPYRDETEERYTSPRSKYSTLDVADEAPPLGISRSRTPIMQPSEESLTRIHSTDGADTETDSTTALHTLAVAPPISSSREKQVRTAKKLTKMGIAVADQAAAASRATPIPSTPPTKRFGLKSLMQSFKGKA</sequence>
<dbReference type="Pfam" id="PF12796">
    <property type="entry name" value="Ank_2"/>
    <property type="match status" value="2"/>
</dbReference>
<evidence type="ECO:0000313" key="5">
    <source>
        <dbReference type="EMBL" id="PPQ95327.1"/>
    </source>
</evidence>
<feature type="compositionally biased region" description="Low complexity" evidence="4">
    <location>
        <begin position="738"/>
        <end position="747"/>
    </location>
</feature>
<protein>
    <submittedName>
        <fullName evidence="5">Uncharacterized protein</fullName>
    </submittedName>
</protein>
<dbReference type="Proteomes" id="UP000284706">
    <property type="component" value="Unassembled WGS sequence"/>
</dbReference>
<dbReference type="InterPro" id="IPR002110">
    <property type="entry name" value="Ankyrin_rpt"/>
</dbReference>
<feature type="compositionally biased region" description="Basic and acidic residues" evidence="4">
    <location>
        <begin position="989"/>
        <end position="999"/>
    </location>
</feature>
<organism evidence="5 6">
    <name type="scientific">Gymnopilus dilepis</name>
    <dbReference type="NCBI Taxonomy" id="231916"/>
    <lineage>
        <taxon>Eukaryota</taxon>
        <taxon>Fungi</taxon>
        <taxon>Dikarya</taxon>
        <taxon>Basidiomycota</taxon>
        <taxon>Agaricomycotina</taxon>
        <taxon>Agaricomycetes</taxon>
        <taxon>Agaricomycetidae</taxon>
        <taxon>Agaricales</taxon>
        <taxon>Agaricineae</taxon>
        <taxon>Hymenogastraceae</taxon>
        <taxon>Gymnopilus</taxon>
    </lineage>
</organism>
<feature type="repeat" description="ANK" evidence="3">
    <location>
        <begin position="106"/>
        <end position="138"/>
    </location>
</feature>
<dbReference type="SUPFAM" id="SSF48403">
    <property type="entry name" value="Ankyrin repeat"/>
    <property type="match status" value="1"/>
</dbReference>
<dbReference type="EMBL" id="NHYE01001429">
    <property type="protein sequence ID" value="PPQ95327.1"/>
    <property type="molecule type" value="Genomic_DNA"/>
</dbReference>
<dbReference type="PROSITE" id="PS50088">
    <property type="entry name" value="ANK_REPEAT"/>
    <property type="match status" value="2"/>
</dbReference>
<feature type="compositionally biased region" description="Low complexity" evidence="4">
    <location>
        <begin position="971"/>
        <end position="988"/>
    </location>
</feature>
<keyword evidence="2 3" id="KW-0040">ANK repeat</keyword>
<dbReference type="AlphaFoldDB" id="A0A409XX33"/>
<evidence type="ECO:0000256" key="1">
    <source>
        <dbReference type="ARBA" id="ARBA00022737"/>
    </source>
</evidence>
<feature type="compositionally biased region" description="Polar residues" evidence="4">
    <location>
        <begin position="383"/>
        <end position="397"/>
    </location>
</feature>
<keyword evidence="1" id="KW-0677">Repeat</keyword>
<feature type="compositionally biased region" description="Low complexity" evidence="4">
    <location>
        <begin position="671"/>
        <end position="685"/>
    </location>
</feature>
<comment type="caution">
    <text evidence="5">The sequence shown here is derived from an EMBL/GenBank/DDBJ whole genome shotgun (WGS) entry which is preliminary data.</text>
</comment>
<feature type="compositionally biased region" description="Basic and acidic residues" evidence="4">
    <location>
        <begin position="569"/>
        <end position="578"/>
    </location>
</feature>
<feature type="region of interest" description="Disordered" evidence="4">
    <location>
        <begin position="219"/>
        <end position="321"/>
    </location>
</feature>